<reference evidence="3" key="1">
    <citation type="submission" date="2013-02" db="EMBL/GenBank/DDBJ databases">
        <authorList>
            <person name="Hughes D."/>
        </authorList>
    </citation>
    <scope>NUCLEOTIDE SEQUENCE</scope>
    <source>
        <strain>Durham</strain>
        <strain evidence="3">NC isolate 2 -- Noor lab</strain>
    </source>
</reference>
<protein>
    <submittedName>
        <fullName evidence="2">Uncharacterized protein</fullName>
    </submittedName>
</protein>
<feature type="coiled-coil region" evidence="1">
    <location>
        <begin position="120"/>
        <end position="147"/>
    </location>
</feature>
<dbReference type="HOGENOM" id="CLU_1391667_0_0_1"/>
<dbReference type="EMBL" id="CAQQ02160370">
    <property type="status" value="NOT_ANNOTATED_CDS"/>
    <property type="molecule type" value="Genomic_DNA"/>
</dbReference>
<evidence type="ECO:0000313" key="3">
    <source>
        <dbReference type="Proteomes" id="UP000015102"/>
    </source>
</evidence>
<sequence>MLAVADECHILDETLQKLSEDSPKKPADEGKQLMDVANSMRLIEASLAVCCDDFHRLCLIYNRFLSLKLGNKNHTNLLITQTDVSSVDGLVDSSLDPEESILRVEITNNNNFDDFYAYAFEDNEDKVEVTQKDNRELEDEMAYLDEKITKSSFRPVLRQLKAYNVQLGTPITLASRDMTLLHLDRTLLSFDVHSDV</sequence>
<proteinExistence type="predicted"/>
<organism evidence="2 3">
    <name type="scientific">Megaselia scalaris</name>
    <name type="common">Humpbacked fly</name>
    <name type="synonym">Phora scalaris</name>
    <dbReference type="NCBI Taxonomy" id="36166"/>
    <lineage>
        <taxon>Eukaryota</taxon>
        <taxon>Metazoa</taxon>
        <taxon>Ecdysozoa</taxon>
        <taxon>Arthropoda</taxon>
        <taxon>Hexapoda</taxon>
        <taxon>Insecta</taxon>
        <taxon>Pterygota</taxon>
        <taxon>Neoptera</taxon>
        <taxon>Endopterygota</taxon>
        <taxon>Diptera</taxon>
        <taxon>Brachycera</taxon>
        <taxon>Muscomorpha</taxon>
        <taxon>Platypezoidea</taxon>
        <taxon>Phoridae</taxon>
        <taxon>Megaseliini</taxon>
        <taxon>Megaselia</taxon>
    </lineage>
</organism>
<keyword evidence="3" id="KW-1185">Reference proteome</keyword>
<dbReference type="AlphaFoldDB" id="T1GNI7"/>
<keyword evidence="1" id="KW-0175">Coiled coil</keyword>
<name>T1GNI7_MEGSC</name>
<accession>T1GNI7</accession>
<evidence type="ECO:0000313" key="2">
    <source>
        <dbReference type="EnsemblMetazoa" id="MESCA005141-PA"/>
    </source>
</evidence>
<dbReference type="EnsemblMetazoa" id="MESCA005141-RA">
    <property type="protein sequence ID" value="MESCA005141-PA"/>
    <property type="gene ID" value="MESCA005141"/>
</dbReference>
<evidence type="ECO:0000256" key="1">
    <source>
        <dbReference type="SAM" id="Coils"/>
    </source>
</evidence>
<reference evidence="2" key="2">
    <citation type="submission" date="2015-06" db="UniProtKB">
        <authorList>
            <consortium name="EnsemblMetazoa"/>
        </authorList>
    </citation>
    <scope>IDENTIFICATION</scope>
</reference>
<dbReference type="Proteomes" id="UP000015102">
    <property type="component" value="Unassembled WGS sequence"/>
</dbReference>